<dbReference type="EMBL" id="JAKLTQ010000004">
    <property type="protein sequence ID" value="MCG2621999.1"/>
    <property type="molecule type" value="Genomic_DNA"/>
</dbReference>
<dbReference type="Proteomes" id="UP001165368">
    <property type="component" value="Unassembled WGS sequence"/>
</dbReference>
<evidence type="ECO:0000256" key="1">
    <source>
        <dbReference type="SAM" id="MobiDB-lite"/>
    </source>
</evidence>
<feature type="compositionally biased region" description="Low complexity" evidence="1">
    <location>
        <begin position="12"/>
        <end position="32"/>
    </location>
</feature>
<feature type="region of interest" description="Disordered" evidence="1">
    <location>
        <begin position="12"/>
        <end position="35"/>
    </location>
</feature>
<organism evidence="2 3">
    <name type="scientific">Arthrobacter hankyongi</name>
    <dbReference type="NCBI Taxonomy" id="2904801"/>
    <lineage>
        <taxon>Bacteria</taxon>
        <taxon>Bacillati</taxon>
        <taxon>Actinomycetota</taxon>
        <taxon>Actinomycetes</taxon>
        <taxon>Micrococcales</taxon>
        <taxon>Micrococcaceae</taxon>
        <taxon>Arthrobacter</taxon>
    </lineage>
</organism>
<gene>
    <name evidence="2" type="ORF">LVY72_08720</name>
</gene>
<comment type="caution">
    <text evidence="2">The sequence shown here is derived from an EMBL/GenBank/DDBJ whole genome shotgun (WGS) entry which is preliminary data.</text>
</comment>
<proteinExistence type="predicted"/>
<sequence>MLVLAASLAGCGAKPAPQATGTATASPATSGPEPVIAVFSAPEPTWGDVSLPPEVKLTADELARLGQMNVPDQAAWLQERGGVIAGNRRVQLTLKANGPDQVQVTGIRDVSVCSVPRRGTLLRLIPEASGAVPSVGLGISVGESGSGAWTSDSSGAQRPYFPGKAITLAPDGEKRLLVDLVPGRQGVVCQPELELTVVVDGREQLQRISGEGKLVPVMKSEDDGAERQYSAVYLGGRLCPQYVPAVPGWRDNPDFRHVCGLDRVPA</sequence>
<evidence type="ECO:0000313" key="3">
    <source>
        <dbReference type="Proteomes" id="UP001165368"/>
    </source>
</evidence>
<dbReference type="RefSeq" id="WP_237819786.1">
    <property type="nucleotide sequence ID" value="NZ_JAKLTQ010000004.1"/>
</dbReference>
<reference evidence="2" key="1">
    <citation type="submission" date="2022-01" db="EMBL/GenBank/DDBJ databases">
        <authorList>
            <person name="Jo J.-H."/>
            <person name="Im W.-T."/>
        </authorList>
    </citation>
    <scope>NUCLEOTIDE SEQUENCE</scope>
    <source>
        <strain evidence="2">I2-34</strain>
    </source>
</reference>
<protein>
    <recommendedName>
        <fullName evidence="4">Lipoprotein</fullName>
    </recommendedName>
</protein>
<accession>A0ABS9L5Q5</accession>
<evidence type="ECO:0008006" key="4">
    <source>
        <dbReference type="Google" id="ProtNLM"/>
    </source>
</evidence>
<keyword evidence="3" id="KW-1185">Reference proteome</keyword>
<name>A0ABS9L5Q5_9MICC</name>
<evidence type="ECO:0000313" key="2">
    <source>
        <dbReference type="EMBL" id="MCG2621999.1"/>
    </source>
</evidence>